<dbReference type="Proteomes" id="UP001372338">
    <property type="component" value="Unassembled WGS sequence"/>
</dbReference>
<evidence type="ECO:0000256" key="1">
    <source>
        <dbReference type="SAM" id="MobiDB-lite"/>
    </source>
</evidence>
<sequence>MQGRPTTVKDARRSELGGDAGGGGGERRRLDGVCDEGHRGCSRPSGCECGDGKKKEIDTEKKENANDSKSVAFDKYEVGNRVALMNGGGSGGGELDPALHQLNRRPRWFSGDRSLCFRVLYNHS</sequence>
<feature type="compositionally biased region" description="Basic and acidic residues" evidence="1">
    <location>
        <begin position="50"/>
        <end position="66"/>
    </location>
</feature>
<protein>
    <submittedName>
        <fullName evidence="2">Uncharacterized protein</fullName>
    </submittedName>
</protein>
<proteinExistence type="predicted"/>
<keyword evidence="3" id="KW-1185">Reference proteome</keyword>
<reference evidence="2 3" key="1">
    <citation type="submission" date="2024-01" db="EMBL/GenBank/DDBJ databases">
        <title>The genomes of 5 underutilized Papilionoideae crops provide insights into root nodulation and disease resistanc.</title>
        <authorList>
            <person name="Yuan L."/>
        </authorList>
    </citation>
    <scope>NUCLEOTIDE SEQUENCE [LARGE SCALE GENOMIC DNA]</scope>
    <source>
        <strain evidence="2">ZHUSHIDOU_FW_LH</strain>
        <tissue evidence="2">Leaf</tissue>
    </source>
</reference>
<organism evidence="2 3">
    <name type="scientific">Crotalaria pallida</name>
    <name type="common">Smooth rattlebox</name>
    <name type="synonym">Crotalaria striata</name>
    <dbReference type="NCBI Taxonomy" id="3830"/>
    <lineage>
        <taxon>Eukaryota</taxon>
        <taxon>Viridiplantae</taxon>
        <taxon>Streptophyta</taxon>
        <taxon>Embryophyta</taxon>
        <taxon>Tracheophyta</taxon>
        <taxon>Spermatophyta</taxon>
        <taxon>Magnoliopsida</taxon>
        <taxon>eudicotyledons</taxon>
        <taxon>Gunneridae</taxon>
        <taxon>Pentapetalae</taxon>
        <taxon>rosids</taxon>
        <taxon>fabids</taxon>
        <taxon>Fabales</taxon>
        <taxon>Fabaceae</taxon>
        <taxon>Papilionoideae</taxon>
        <taxon>50 kb inversion clade</taxon>
        <taxon>genistoids sensu lato</taxon>
        <taxon>core genistoids</taxon>
        <taxon>Crotalarieae</taxon>
        <taxon>Crotalaria</taxon>
    </lineage>
</organism>
<dbReference type="AlphaFoldDB" id="A0AAN9HVV1"/>
<gene>
    <name evidence="2" type="ORF">RIF29_36627</name>
</gene>
<dbReference type="EMBL" id="JAYWIO010000007">
    <property type="protein sequence ID" value="KAK7252578.1"/>
    <property type="molecule type" value="Genomic_DNA"/>
</dbReference>
<comment type="caution">
    <text evidence="2">The sequence shown here is derived from an EMBL/GenBank/DDBJ whole genome shotgun (WGS) entry which is preliminary data.</text>
</comment>
<evidence type="ECO:0000313" key="3">
    <source>
        <dbReference type="Proteomes" id="UP001372338"/>
    </source>
</evidence>
<accession>A0AAN9HVV1</accession>
<feature type="region of interest" description="Disordered" evidence="1">
    <location>
        <begin position="1"/>
        <end position="66"/>
    </location>
</feature>
<evidence type="ECO:0000313" key="2">
    <source>
        <dbReference type="EMBL" id="KAK7252578.1"/>
    </source>
</evidence>
<feature type="compositionally biased region" description="Basic and acidic residues" evidence="1">
    <location>
        <begin position="25"/>
        <end position="39"/>
    </location>
</feature>
<name>A0AAN9HVV1_CROPI</name>
<feature type="compositionally biased region" description="Basic and acidic residues" evidence="1">
    <location>
        <begin position="7"/>
        <end position="16"/>
    </location>
</feature>